<dbReference type="EMBL" id="KF122808">
    <property type="protein sequence ID" value="AIA90105.1"/>
    <property type="molecule type" value="Genomic_DNA"/>
</dbReference>
<dbReference type="SUPFAM" id="SSF49899">
    <property type="entry name" value="Concanavalin A-like lectins/glucanases"/>
    <property type="match status" value="1"/>
</dbReference>
<evidence type="ECO:0000259" key="1">
    <source>
        <dbReference type="Pfam" id="PF17851"/>
    </source>
</evidence>
<sequence length="99" mass="11080">MIWTVLLSLPAGRDIFSFKTGTSVALQHATPGDEAGITVFMNNRSHYDLVVKQTSGKTQTAVLRYRLGEMLHVEKQEPVSSKKVRLEVRGGNDFYSFGY</sequence>
<dbReference type="Pfam" id="PF17851">
    <property type="entry name" value="GH43_C2"/>
    <property type="match status" value="1"/>
</dbReference>
<evidence type="ECO:0000313" key="2">
    <source>
        <dbReference type="EMBL" id="AIA90105.1"/>
    </source>
</evidence>
<organism evidence="2">
    <name type="scientific">uncultured Geobacillus sp</name>
    <dbReference type="NCBI Taxonomy" id="228952"/>
    <lineage>
        <taxon>Bacteria</taxon>
        <taxon>Bacillati</taxon>
        <taxon>Bacillota</taxon>
        <taxon>Bacilli</taxon>
        <taxon>Bacillales</taxon>
        <taxon>Anoxybacillaceae</taxon>
        <taxon>Geobacillus</taxon>
        <taxon>environmental samples</taxon>
    </lineage>
</organism>
<accession>A0A060CAQ1</accession>
<dbReference type="AlphaFoldDB" id="A0A060CAQ1"/>
<dbReference type="Gene3D" id="2.60.120.200">
    <property type="match status" value="1"/>
</dbReference>
<proteinExistence type="predicted"/>
<dbReference type="InterPro" id="IPR041542">
    <property type="entry name" value="GH43_C2"/>
</dbReference>
<name>A0A060CAQ1_9BACL</name>
<dbReference type="InterPro" id="IPR013320">
    <property type="entry name" value="ConA-like_dom_sf"/>
</dbReference>
<feature type="domain" description="Beta-xylosidase C-terminal Concanavalin A-like" evidence="1">
    <location>
        <begin position="16"/>
        <end position="98"/>
    </location>
</feature>
<feature type="non-terminal residue" evidence="2">
    <location>
        <position position="99"/>
    </location>
</feature>
<protein>
    <submittedName>
        <fullName evidence="2">CAZy families GH43 protein</fullName>
    </submittedName>
</protein>
<reference evidence="2" key="1">
    <citation type="journal article" date="2013" name="Environ. Microbiol.">
        <title>Seasonally variable intestinal metagenomes of the red palm weevil (Rhynchophorus ferrugineus).</title>
        <authorList>
            <person name="Jia S."/>
            <person name="Zhang X."/>
            <person name="Zhang G."/>
            <person name="Yin A."/>
            <person name="Zhang S."/>
            <person name="Li F."/>
            <person name="Wang L."/>
            <person name="Zhao D."/>
            <person name="Yun Q."/>
            <person name="Tala"/>
            <person name="Wang J."/>
            <person name="Sun G."/>
            <person name="Baabdullah M."/>
            <person name="Yu X."/>
            <person name="Hu S."/>
            <person name="Al-Mssallem I.S."/>
            <person name="Yu J."/>
        </authorList>
    </citation>
    <scope>NUCLEOTIDE SEQUENCE</scope>
</reference>